<reference evidence="2 3" key="1">
    <citation type="submission" date="2020-02" db="EMBL/GenBank/DDBJ databases">
        <title>Aliifodinibius halophilus 2W32, complete genome.</title>
        <authorList>
            <person name="Li Y."/>
            <person name="Wu S."/>
        </authorList>
    </citation>
    <scope>NUCLEOTIDE SEQUENCE [LARGE SCALE GENOMIC DNA]</scope>
    <source>
        <strain evidence="2 3">2W32</strain>
    </source>
</reference>
<dbReference type="Proteomes" id="UP000479132">
    <property type="component" value="Unassembled WGS sequence"/>
</dbReference>
<organism evidence="2 3">
    <name type="scientific">Fodinibius halophilus</name>
    <dbReference type="NCBI Taxonomy" id="1736908"/>
    <lineage>
        <taxon>Bacteria</taxon>
        <taxon>Pseudomonadati</taxon>
        <taxon>Balneolota</taxon>
        <taxon>Balneolia</taxon>
        <taxon>Balneolales</taxon>
        <taxon>Balneolaceae</taxon>
        <taxon>Fodinibius</taxon>
    </lineage>
</organism>
<dbReference type="EMBL" id="JAALLS010000013">
    <property type="protein sequence ID" value="NGP88931.1"/>
    <property type="molecule type" value="Genomic_DNA"/>
</dbReference>
<keyword evidence="2" id="KW-0560">Oxidoreductase</keyword>
<keyword evidence="1" id="KW-0175">Coiled coil</keyword>
<proteinExistence type="predicted"/>
<keyword evidence="3" id="KW-1185">Reference proteome</keyword>
<dbReference type="InterPro" id="IPR036641">
    <property type="entry name" value="HPT_dom_sf"/>
</dbReference>
<comment type="caution">
    <text evidence="2">The sequence shown here is derived from an EMBL/GenBank/DDBJ whole genome shotgun (WGS) entry which is preliminary data.</text>
</comment>
<dbReference type="RefSeq" id="WP_165269153.1">
    <property type="nucleotide sequence ID" value="NZ_JAALLS010000013.1"/>
</dbReference>
<sequence>MDYQIIEPQKIKDMLFDDAEYVIEFCEAGLSSFSEFEEGYSTHLPDRNMAELRKAGHKIKPGAQMMGADEVIEEYEHSKELLEEDATDQELVDSVEKMVGYCQLIKKELNQLAEEESE</sequence>
<dbReference type="SUPFAM" id="SSF47226">
    <property type="entry name" value="Histidine-containing phosphotransfer domain, HPT domain"/>
    <property type="match status" value="1"/>
</dbReference>
<dbReference type="Gene3D" id="1.20.120.160">
    <property type="entry name" value="HPT domain"/>
    <property type="match status" value="1"/>
</dbReference>
<evidence type="ECO:0000256" key="1">
    <source>
        <dbReference type="SAM" id="Coils"/>
    </source>
</evidence>
<dbReference type="GO" id="GO:0051213">
    <property type="term" value="F:dioxygenase activity"/>
    <property type="evidence" value="ECO:0007669"/>
    <property type="project" value="UniProtKB-KW"/>
</dbReference>
<protein>
    <submittedName>
        <fullName evidence="2">Taurine dioxygenase</fullName>
    </submittedName>
</protein>
<keyword evidence="2" id="KW-0223">Dioxygenase</keyword>
<evidence type="ECO:0000313" key="2">
    <source>
        <dbReference type="EMBL" id="NGP88931.1"/>
    </source>
</evidence>
<dbReference type="AlphaFoldDB" id="A0A6M1TA62"/>
<dbReference type="GO" id="GO:0000160">
    <property type="term" value="P:phosphorelay signal transduction system"/>
    <property type="evidence" value="ECO:0007669"/>
    <property type="project" value="InterPro"/>
</dbReference>
<accession>A0A6M1TA62</accession>
<gene>
    <name evidence="2" type="ORF">G3569_11230</name>
</gene>
<feature type="coiled-coil region" evidence="1">
    <location>
        <begin position="65"/>
        <end position="92"/>
    </location>
</feature>
<evidence type="ECO:0000313" key="3">
    <source>
        <dbReference type="Proteomes" id="UP000479132"/>
    </source>
</evidence>
<name>A0A6M1TA62_9BACT</name>